<protein>
    <submittedName>
        <fullName evidence="2">Uncharacterized protein</fullName>
    </submittedName>
</protein>
<reference evidence="2" key="1">
    <citation type="journal article" date="2019" name="PLoS Negl. Trop. Dis.">
        <title>Revisiting the worldwide diversity of Leptospira species in the environment.</title>
        <authorList>
            <person name="Vincent A.T."/>
            <person name="Schiettekatte O."/>
            <person name="Bourhy P."/>
            <person name="Veyrier F.J."/>
            <person name="Picardeau M."/>
        </authorList>
    </citation>
    <scope>NUCLEOTIDE SEQUENCE [LARGE SCALE GENOMIC DNA]</scope>
    <source>
        <strain evidence="2">201800299</strain>
    </source>
</reference>
<dbReference type="EMBL" id="RQFA01000072">
    <property type="protein sequence ID" value="TGK29517.1"/>
    <property type="molecule type" value="Genomic_DNA"/>
</dbReference>
<sequence length="265" mass="28157">MLGLLALAGQGSVPYFGGGETSPPPPDSEEPAGPLLNDLSSQSNYVIASPDPYQSIRITFSLNSSVAYPVSYKAYLGRPNLLQLNADGVSASNFIQQTSTTEPGSSNRFLFISPETSQRYKVIVIAQSIYGNSSKEIITTPPAIPGGPCAGAVALPVTLGNCAQHCVEATLNGTRIELVSRFNNPALMAYLYMDLTTSYAGGAGPTPFQYVEQFDAPAGIYEARSDFDRNTYTNACFTLSSYQVNDDGTAGGFSDHYLNTTITVP</sequence>
<dbReference type="AlphaFoldDB" id="A0A5F1YXQ4"/>
<gene>
    <name evidence="2" type="ORF">EHQ17_16225</name>
</gene>
<dbReference type="OrthoDB" id="345769at2"/>
<keyword evidence="3" id="KW-1185">Reference proteome</keyword>
<comment type="caution">
    <text evidence="2">The sequence shown here is derived from an EMBL/GenBank/DDBJ whole genome shotgun (WGS) entry which is preliminary data.</text>
</comment>
<proteinExistence type="predicted"/>
<evidence type="ECO:0000313" key="3">
    <source>
        <dbReference type="Proteomes" id="UP000298277"/>
    </source>
</evidence>
<evidence type="ECO:0000313" key="2">
    <source>
        <dbReference type="EMBL" id="TGK29517.1"/>
    </source>
</evidence>
<evidence type="ECO:0000256" key="1">
    <source>
        <dbReference type="SAM" id="MobiDB-lite"/>
    </source>
</evidence>
<organism evidence="2 3">
    <name type="scientific">Leptospira gomenensis</name>
    <dbReference type="NCBI Taxonomy" id="2484974"/>
    <lineage>
        <taxon>Bacteria</taxon>
        <taxon>Pseudomonadati</taxon>
        <taxon>Spirochaetota</taxon>
        <taxon>Spirochaetia</taxon>
        <taxon>Leptospirales</taxon>
        <taxon>Leptospiraceae</taxon>
        <taxon>Leptospira</taxon>
    </lineage>
</organism>
<feature type="region of interest" description="Disordered" evidence="1">
    <location>
        <begin position="15"/>
        <end position="36"/>
    </location>
</feature>
<accession>A0A5F1YXQ4</accession>
<name>A0A5F1YXQ4_9LEPT</name>
<dbReference type="Proteomes" id="UP000298277">
    <property type="component" value="Unassembled WGS sequence"/>
</dbReference>
<dbReference type="RefSeq" id="WP_135591546.1">
    <property type="nucleotide sequence ID" value="NZ_RQEZ01000053.1"/>
</dbReference>